<name>A0AAV2NDV4_9HYME</name>
<evidence type="ECO:0000256" key="1">
    <source>
        <dbReference type="SAM" id="MobiDB-lite"/>
    </source>
</evidence>
<reference evidence="2" key="1">
    <citation type="submission" date="2024-04" db="EMBL/GenBank/DDBJ databases">
        <authorList>
            <consortium name="Molecular Ecology Group"/>
        </authorList>
    </citation>
    <scope>NUCLEOTIDE SEQUENCE</scope>
</reference>
<evidence type="ECO:0000313" key="3">
    <source>
        <dbReference type="Proteomes" id="UP001497644"/>
    </source>
</evidence>
<evidence type="ECO:0008006" key="4">
    <source>
        <dbReference type="Google" id="ProtNLM"/>
    </source>
</evidence>
<dbReference type="PANTHER" id="PTHR34153">
    <property type="entry name" value="SI:CH211-262H13.3-RELATED-RELATED"/>
    <property type="match status" value="1"/>
</dbReference>
<dbReference type="Proteomes" id="UP001497644">
    <property type="component" value="Chromosome 14"/>
</dbReference>
<dbReference type="PANTHER" id="PTHR34153:SF2">
    <property type="entry name" value="SI:CH211-262H13.3-RELATED"/>
    <property type="match status" value="1"/>
</dbReference>
<sequence>MHTQKSSKSASRENANSNKSQSRSVNQLSNEVQDKCTKHLTGGLLNISNNFTSQDNEHNIENNKTEDVENKIVLQYFKKIIRQQSYFRTQLWQIADDLRDMKNELMQQVRQRPNVNDQRQESIFSFLHLPFNSVEDLEEHVEQFLNQPNNFETSVKEVSRVEGKNPYEFVKRNCTRLLTNELAEKYSWLGAKQKRKFCHLKLADLLIVSGQDSNSAYTTKVLEEAIQKCLRRAKERLNAEKKKEDKQRIEQEN</sequence>
<gene>
    <name evidence="2" type="ORF">LPLAT_LOCUS4253</name>
</gene>
<evidence type="ECO:0000313" key="2">
    <source>
        <dbReference type="EMBL" id="CAL1678385.1"/>
    </source>
</evidence>
<dbReference type="EMBL" id="OZ034837">
    <property type="protein sequence ID" value="CAL1678385.1"/>
    <property type="molecule type" value="Genomic_DNA"/>
</dbReference>
<feature type="region of interest" description="Disordered" evidence="1">
    <location>
        <begin position="1"/>
        <end position="31"/>
    </location>
</feature>
<dbReference type="AlphaFoldDB" id="A0AAV2NDV4"/>
<accession>A0AAV2NDV4</accession>
<keyword evidence="3" id="KW-1185">Reference proteome</keyword>
<proteinExistence type="predicted"/>
<protein>
    <recommendedName>
        <fullName evidence="4">DUF4806 domain-containing protein</fullName>
    </recommendedName>
</protein>
<organism evidence="2 3">
    <name type="scientific">Lasius platythorax</name>
    <dbReference type="NCBI Taxonomy" id="488582"/>
    <lineage>
        <taxon>Eukaryota</taxon>
        <taxon>Metazoa</taxon>
        <taxon>Ecdysozoa</taxon>
        <taxon>Arthropoda</taxon>
        <taxon>Hexapoda</taxon>
        <taxon>Insecta</taxon>
        <taxon>Pterygota</taxon>
        <taxon>Neoptera</taxon>
        <taxon>Endopterygota</taxon>
        <taxon>Hymenoptera</taxon>
        <taxon>Apocrita</taxon>
        <taxon>Aculeata</taxon>
        <taxon>Formicoidea</taxon>
        <taxon>Formicidae</taxon>
        <taxon>Formicinae</taxon>
        <taxon>Lasius</taxon>
        <taxon>Lasius</taxon>
    </lineage>
</organism>